<dbReference type="EMBL" id="CP130318">
    <property type="protein sequence ID" value="WNQ11686.1"/>
    <property type="molecule type" value="Genomic_DNA"/>
</dbReference>
<evidence type="ECO:0000256" key="1">
    <source>
        <dbReference type="SAM" id="MobiDB-lite"/>
    </source>
</evidence>
<dbReference type="GO" id="GO:0006412">
    <property type="term" value="P:translation"/>
    <property type="evidence" value="ECO:0007669"/>
    <property type="project" value="TreeGrafter"/>
</dbReference>
<dbReference type="PROSITE" id="PS50126">
    <property type="entry name" value="S1"/>
    <property type="match status" value="1"/>
</dbReference>
<evidence type="ECO:0000259" key="2">
    <source>
        <dbReference type="PROSITE" id="PS50126"/>
    </source>
</evidence>
<feature type="compositionally biased region" description="Basic and acidic residues" evidence="1">
    <location>
        <begin position="146"/>
        <end position="181"/>
    </location>
</feature>
<evidence type="ECO:0000313" key="4">
    <source>
        <dbReference type="Proteomes" id="UP001305702"/>
    </source>
</evidence>
<proteinExistence type="predicted"/>
<dbReference type="SUPFAM" id="SSF50249">
    <property type="entry name" value="Nucleic acid-binding proteins"/>
    <property type="match status" value="1"/>
</dbReference>
<sequence>MAIEVGTKLEGKVTGITHFGAFVELPEGGTGLVHISEIADNYVKDVNDHLKLNDKVLVKVINVDKDGKIGLSIKQAVDKPVEERPARPERHGGGFGGREGGFNRGGGDRPGGPGGFNRGGGDRPGGFRGDRGGRGFGGKPAFGKPSFEDKVSKFLKDSEERISSLKKNTEGKRGGRGARRD</sequence>
<dbReference type="CDD" id="cd05692">
    <property type="entry name" value="S1_RPS1_repeat_hs4"/>
    <property type="match status" value="1"/>
</dbReference>
<dbReference type="Gene3D" id="2.40.50.140">
    <property type="entry name" value="Nucleic acid-binding proteins"/>
    <property type="match status" value="1"/>
</dbReference>
<name>A0AA96LGR6_9BACL</name>
<gene>
    <name evidence="3" type="ORF">MJA45_01005</name>
</gene>
<keyword evidence="4" id="KW-1185">Reference proteome</keyword>
<dbReference type="FunFam" id="2.40.50.140:FF:000059">
    <property type="entry name" value="S1 RNA binding protein"/>
    <property type="match status" value="1"/>
</dbReference>
<feature type="region of interest" description="Disordered" evidence="1">
    <location>
        <begin position="79"/>
        <end position="181"/>
    </location>
</feature>
<feature type="compositionally biased region" description="Basic and acidic residues" evidence="1">
    <location>
        <begin position="79"/>
        <end position="92"/>
    </location>
</feature>
<dbReference type="SMART" id="SM00316">
    <property type="entry name" value="S1"/>
    <property type="match status" value="1"/>
</dbReference>
<dbReference type="AlphaFoldDB" id="A0AA96LGR6"/>
<feature type="compositionally biased region" description="Gly residues" evidence="1">
    <location>
        <begin position="93"/>
        <end position="127"/>
    </location>
</feature>
<feature type="domain" description="S1 motif" evidence="2">
    <location>
        <begin position="6"/>
        <end position="74"/>
    </location>
</feature>
<dbReference type="GO" id="GO:0003729">
    <property type="term" value="F:mRNA binding"/>
    <property type="evidence" value="ECO:0007669"/>
    <property type="project" value="TreeGrafter"/>
</dbReference>
<dbReference type="InterPro" id="IPR012340">
    <property type="entry name" value="NA-bd_OB-fold"/>
</dbReference>
<dbReference type="KEGG" id="paun:MJA45_01005"/>
<reference evidence="3 4" key="1">
    <citation type="submission" date="2022-02" db="EMBL/GenBank/DDBJ databases">
        <title>Paenibacillus sp. MBLB1776 Whole Genome Shotgun Sequencing.</title>
        <authorList>
            <person name="Hwang C.Y."/>
            <person name="Cho E.-S."/>
            <person name="Seo M.-J."/>
        </authorList>
    </citation>
    <scope>NUCLEOTIDE SEQUENCE [LARGE SCALE GENOMIC DNA]</scope>
    <source>
        <strain evidence="3 4">MBLB1776</strain>
    </source>
</reference>
<evidence type="ECO:0000313" key="3">
    <source>
        <dbReference type="EMBL" id="WNQ11686.1"/>
    </source>
</evidence>
<dbReference type="GO" id="GO:0003735">
    <property type="term" value="F:structural constituent of ribosome"/>
    <property type="evidence" value="ECO:0007669"/>
    <property type="project" value="TreeGrafter"/>
</dbReference>
<dbReference type="Proteomes" id="UP001305702">
    <property type="component" value="Chromosome"/>
</dbReference>
<dbReference type="NCBIfam" id="NF006363">
    <property type="entry name" value="PRK08582.1"/>
    <property type="match status" value="1"/>
</dbReference>
<protein>
    <submittedName>
        <fullName evidence="3">S1 domain-containing RNA-binding protein</fullName>
    </submittedName>
</protein>
<dbReference type="InterPro" id="IPR050437">
    <property type="entry name" value="Ribos_protein_bS1-like"/>
</dbReference>
<dbReference type="PANTHER" id="PTHR10724">
    <property type="entry name" value="30S RIBOSOMAL PROTEIN S1"/>
    <property type="match status" value="1"/>
</dbReference>
<dbReference type="InterPro" id="IPR003029">
    <property type="entry name" value="S1_domain"/>
</dbReference>
<dbReference type="PANTHER" id="PTHR10724:SF10">
    <property type="entry name" value="S1 RNA-BINDING DOMAIN-CONTAINING PROTEIN 1"/>
    <property type="match status" value="1"/>
</dbReference>
<dbReference type="Pfam" id="PF00575">
    <property type="entry name" value="S1"/>
    <property type="match status" value="1"/>
</dbReference>
<dbReference type="RefSeq" id="WP_315605464.1">
    <property type="nucleotide sequence ID" value="NZ_CP130318.1"/>
</dbReference>
<accession>A0AA96LGR6</accession>
<organism evidence="3 4">
    <name type="scientific">Paenibacillus aurantius</name>
    <dbReference type="NCBI Taxonomy" id="2918900"/>
    <lineage>
        <taxon>Bacteria</taxon>
        <taxon>Bacillati</taxon>
        <taxon>Bacillota</taxon>
        <taxon>Bacilli</taxon>
        <taxon>Bacillales</taxon>
        <taxon>Paenibacillaceae</taxon>
        <taxon>Paenibacillus</taxon>
    </lineage>
</organism>